<name>A0ACC3TMF1_9ASCO</name>
<gene>
    <name evidence="1" type="ORF">V1517DRAFT_326909</name>
</gene>
<dbReference type="Proteomes" id="UP001489719">
    <property type="component" value="Unassembled WGS sequence"/>
</dbReference>
<evidence type="ECO:0000313" key="2">
    <source>
        <dbReference type="Proteomes" id="UP001489719"/>
    </source>
</evidence>
<protein>
    <submittedName>
        <fullName evidence="1">WD40 repeat-like protein</fullName>
    </submittedName>
</protein>
<dbReference type="EMBL" id="MU970102">
    <property type="protein sequence ID" value="KAK9321308.1"/>
    <property type="molecule type" value="Genomic_DNA"/>
</dbReference>
<keyword evidence="2" id="KW-1185">Reference proteome</keyword>
<comment type="caution">
    <text evidence="1">The sequence shown here is derived from an EMBL/GenBank/DDBJ whole genome shotgun (WGS) entry which is preliminary data.</text>
</comment>
<evidence type="ECO:0000313" key="1">
    <source>
        <dbReference type="EMBL" id="KAK9321308.1"/>
    </source>
</evidence>
<organism evidence="1 2">
    <name type="scientific">Lipomyces orientalis</name>
    <dbReference type="NCBI Taxonomy" id="1233043"/>
    <lineage>
        <taxon>Eukaryota</taxon>
        <taxon>Fungi</taxon>
        <taxon>Dikarya</taxon>
        <taxon>Ascomycota</taxon>
        <taxon>Saccharomycotina</taxon>
        <taxon>Lipomycetes</taxon>
        <taxon>Lipomycetales</taxon>
        <taxon>Lipomycetaceae</taxon>
        <taxon>Lipomyces</taxon>
    </lineage>
</organism>
<proteinExistence type="predicted"/>
<reference evidence="2" key="1">
    <citation type="journal article" date="2024" name="Front. Bioeng. Biotechnol.">
        <title>Genome-scale model development and genomic sequencing of the oleaginous clade Lipomyces.</title>
        <authorList>
            <person name="Czajka J.J."/>
            <person name="Han Y."/>
            <person name="Kim J."/>
            <person name="Mondo S.J."/>
            <person name="Hofstad B.A."/>
            <person name="Robles A."/>
            <person name="Haridas S."/>
            <person name="Riley R."/>
            <person name="LaButti K."/>
            <person name="Pangilinan J."/>
            <person name="Andreopoulos W."/>
            <person name="Lipzen A."/>
            <person name="Yan J."/>
            <person name="Wang M."/>
            <person name="Ng V."/>
            <person name="Grigoriev I.V."/>
            <person name="Spatafora J.W."/>
            <person name="Magnuson J.K."/>
            <person name="Baker S.E."/>
            <person name="Pomraning K.R."/>
        </authorList>
    </citation>
    <scope>NUCLEOTIDE SEQUENCE [LARGE SCALE GENOMIC DNA]</scope>
    <source>
        <strain evidence="2">CBS 10300</strain>
    </source>
</reference>
<accession>A0ACC3TMF1</accession>
<sequence>MSIPAAVATLRARSNPITAIAFHSSNLRLVSGDDDGWCIQWSLVTRRPMVVWKSHSAAILTVKWMSDELLLTHGRDNKLYIHRLDDSTLDTAIPGVDDHPDKWRRPWLVASLDVNALNFCSAATYGSNRIAVPGTLDSNTIDVYDLMPELKRPYTALSAGINTGIVMAIDLMKDRVITGYESGHVALFQLSEDGSCNRIYLCKAHSQPVLSVSLHPTDSTFISSSADSKLVKHPLLPQHHSDRKCTTTSEVDDEADAESTSLGTVDIKHAGIASIDMRDDEKIFAVACWDGLVRVFVYKSLKLLASFKGGRQQGITCTKFGKTEVSNDCGTNSEEKVTSAANFQATALTRSLGQIHTKVSSTLKTKQEQKVRNKHWLAVGGKDGRIGLWEIY</sequence>